<accession>A0A7I6N2V9</accession>
<geneLocation type="plasmid" evidence="1">
    <name>pCAG</name>
</geneLocation>
<keyword evidence="1" id="KW-0614">Plasmid</keyword>
<sequence>MNVRMVQKMLNFSKLFHSSNYEEYYLYDDDLDIGKMQIIYKNHIEINLLLVLSAIEQRTNVNDLNDYLDDILSEVEYFSCSLIENIYERIEITLFVGNIVGEKTIERNIS</sequence>
<proteinExistence type="predicted"/>
<evidence type="ECO:0000313" key="1">
    <source>
        <dbReference type="EMBL" id="BBB39339.1"/>
    </source>
</evidence>
<reference evidence="1" key="1">
    <citation type="journal article" date="2020" name="Anaerobe">
        <title>Analysis of a plasmid encoding botulinum neurotoxin type G gene in Clostridium argentinense.</title>
        <authorList>
            <person name="Sakaguchi Y."/>
            <person name="Uchiyama J."/>
            <person name="Take A."/>
            <person name="Gotoh K."/>
            <person name="Sakaguchi M."/>
            <person name="Suzuki T."/>
            <person name="Yamamoto Y."/>
            <person name="Hosomi K."/>
            <person name="Kohda T."/>
            <person name="Mukamoto M."/>
            <person name="Kozaki S."/>
            <person name="Hayashi S."/>
            <person name="Oguma K."/>
        </authorList>
    </citation>
    <scope>NUCLEOTIDE SEQUENCE</scope>
    <source>
        <strain evidence="1">2740</strain>
        <plasmid evidence="1">pCAG</plasmid>
    </source>
</reference>
<protein>
    <submittedName>
        <fullName evidence="1">Uncharacterized protein</fullName>
    </submittedName>
</protein>
<dbReference type="AlphaFoldDB" id="A0A7I6N2V9"/>
<dbReference type="RefSeq" id="WP_152609379.1">
    <property type="nucleotide sequence ID" value="NZ_CP014175.1"/>
</dbReference>
<organism evidence="1">
    <name type="scientific">Clostridium argentinense</name>
    <dbReference type="NCBI Taxonomy" id="29341"/>
    <lineage>
        <taxon>Bacteria</taxon>
        <taxon>Bacillati</taxon>
        <taxon>Bacillota</taxon>
        <taxon>Clostridia</taxon>
        <taxon>Eubacteriales</taxon>
        <taxon>Clostridiaceae</taxon>
        <taxon>Clostridium</taxon>
    </lineage>
</organism>
<dbReference type="EMBL" id="AB853998">
    <property type="protein sequence ID" value="BBB39339.1"/>
    <property type="molecule type" value="Genomic_DNA"/>
</dbReference>
<name>A0A7I6N2V9_9CLOT</name>